<comment type="caution">
    <text evidence="3">The sequence shown here is derived from an EMBL/GenBank/DDBJ whole genome shotgun (WGS) entry which is preliminary data.</text>
</comment>
<dbReference type="EMBL" id="BEXA01000006">
    <property type="protein sequence ID" value="GAY74143.1"/>
    <property type="molecule type" value="Genomic_DNA"/>
</dbReference>
<organism evidence="3 4">
    <name type="scientific">Lentilactobacillus kosonis</name>
    <dbReference type="NCBI Taxonomy" id="2810561"/>
    <lineage>
        <taxon>Bacteria</taxon>
        <taxon>Bacillati</taxon>
        <taxon>Bacillota</taxon>
        <taxon>Bacilli</taxon>
        <taxon>Lactobacillales</taxon>
        <taxon>Lactobacillaceae</taxon>
        <taxon>Lentilactobacillus</taxon>
    </lineage>
</organism>
<dbReference type="SUPFAM" id="SSF82051">
    <property type="entry name" value="Obg GTP-binding protein N-terminal domain"/>
    <property type="match status" value="1"/>
</dbReference>
<keyword evidence="1" id="KW-1133">Transmembrane helix</keyword>
<dbReference type="InterPro" id="IPR006169">
    <property type="entry name" value="GTP1_OBG_dom"/>
</dbReference>
<keyword evidence="1" id="KW-0812">Transmembrane</keyword>
<dbReference type="GO" id="GO:0042254">
    <property type="term" value="P:ribosome biogenesis"/>
    <property type="evidence" value="ECO:0007669"/>
    <property type="project" value="UniProtKB-UniRule"/>
</dbReference>
<feature type="transmembrane region" description="Helical" evidence="1">
    <location>
        <begin position="20"/>
        <end position="39"/>
    </location>
</feature>
<dbReference type="Gene3D" id="2.70.210.12">
    <property type="entry name" value="GTP1/OBG domain"/>
    <property type="match status" value="1"/>
</dbReference>
<evidence type="ECO:0000313" key="3">
    <source>
        <dbReference type="EMBL" id="GAY74143.1"/>
    </source>
</evidence>
<evidence type="ECO:0000256" key="1">
    <source>
        <dbReference type="SAM" id="Phobius"/>
    </source>
</evidence>
<gene>
    <name evidence="3" type="ORF">NBRC111893_2289</name>
</gene>
<name>A0A401FP67_9LACO</name>
<feature type="domain" description="Obg" evidence="2">
    <location>
        <begin position="1"/>
        <end position="47"/>
    </location>
</feature>
<evidence type="ECO:0000259" key="2">
    <source>
        <dbReference type="PROSITE" id="PS51883"/>
    </source>
</evidence>
<keyword evidence="1" id="KW-0472">Membrane</keyword>
<dbReference type="InterPro" id="IPR036726">
    <property type="entry name" value="GTP1_OBG_dom_sf"/>
</dbReference>
<evidence type="ECO:0000313" key="4">
    <source>
        <dbReference type="Proteomes" id="UP000286974"/>
    </source>
</evidence>
<keyword evidence="4" id="KW-1185">Reference proteome</keyword>
<proteinExistence type="predicted"/>
<reference evidence="3 4" key="1">
    <citation type="submission" date="2017-11" db="EMBL/GenBank/DDBJ databases">
        <title>Draft Genome Sequence of Lactobacillus curieae NBRC 111893 isolated from Koso, a Japanese sugar-Vegetable Fermented Beverage.</title>
        <authorList>
            <person name="Chiou T.Y."/>
            <person name="Oshima K."/>
            <person name="Suda W."/>
            <person name="Hattori M."/>
            <person name="Takahashi T."/>
        </authorList>
    </citation>
    <scope>NUCLEOTIDE SEQUENCE [LARGE SCALE GENOMIC DNA]</scope>
    <source>
        <strain evidence="3 4">NBRC111893</strain>
    </source>
</reference>
<dbReference type="AlphaFoldDB" id="A0A401FP67"/>
<dbReference type="Proteomes" id="UP000286974">
    <property type="component" value="Unassembled WGS sequence"/>
</dbReference>
<sequence>MFVDQVKIDVKAGNGGNGMVAFGAKSTFLMAALLVVMAVTEPTLSLK</sequence>
<dbReference type="PROSITE" id="PS51883">
    <property type="entry name" value="OBG"/>
    <property type="match status" value="1"/>
</dbReference>
<accession>A0A401FP67</accession>
<protein>
    <submittedName>
        <fullName evidence="3">GTP-binding protein Obg</fullName>
    </submittedName>
</protein>